<feature type="compositionally biased region" description="Low complexity" evidence="1">
    <location>
        <begin position="40"/>
        <end position="76"/>
    </location>
</feature>
<evidence type="ECO:0000256" key="1">
    <source>
        <dbReference type="SAM" id="MobiDB-lite"/>
    </source>
</evidence>
<evidence type="ECO:0000313" key="3">
    <source>
        <dbReference type="EMBL" id="AQQ14634.1"/>
    </source>
</evidence>
<dbReference type="Proteomes" id="UP000217209">
    <property type="component" value="Chromosome"/>
</dbReference>
<feature type="region of interest" description="Disordered" evidence="1">
    <location>
        <begin position="26"/>
        <end position="90"/>
    </location>
</feature>
<evidence type="ECO:0000256" key="2">
    <source>
        <dbReference type="SAM" id="SignalP"/>
    </source>
</evidence>
<keyword evidence="2" id="KW-0732">Signal</keyword>
<dbReference type="AlphaFoldDB" id="A0A1Q2HUV9"/>
<proteinExistence type="predicted"/>
<dbReference type="KEGG" id="cgv:CGLAU_03250"/>
<dbReference type="RefSeq" id="WP_157731247.1">
    <property type="nucleotide sequence ID" value="NZ_CP019688.1"/>
</dbReference>
<name>A0A1Q2HUV9_9CORY</name>
<organism evidence="3 4">
    <name type="scientific">Corynebacterium glaucum</name>
    <dbReference type="NCBI Taxonomy" id="187491"/>
    <lineage>
        <taxon>Bacteria</taxon>
        <taxon>Bacillati</taxon>
        <taxon>Actinomycetota</taxon>
        <taxon>Actinomycetes</taxon>
        <taxon>Mycobacteriales</taxon>
        <taxon>Corynebacteriaceae</taxon>
        <taxon>Corynebacterium</taxon>
    </lineage>
</organism>
<keyword evidence="4" id="KW-1185">Reference proteome</keyword>
<protein>
    <submittedName>
        <fullName evidence="3">Uncharacterized protein</fullName>
    </submittedName>
</protein>
<feature type="chain" id="PRO_5010337357" evidence="2">
    <location>
        <begin position="23"/>
        <end position="90"/>
    </location>
</feature>
<evidence type="ECO:0000313" key="4">
    <source>
        <dbReference type="Proteomes" id="UP000217209"/>
    </source>
</evidence>
<sequence precursor="true">MKKGGTRLLVLILVALVGIAVAMDTRPDFQAPWDRDKDATPTAGAPTTAPMTSAPMTSAQVPSTPVTSTQSSTSSPAREIWQPAPVIPTG</sequence>
<gene>
    <name evidence="3" type="ORF">CGLAU_03250</name>
</gene>
<dbReference type="EMBL" id="CP019688">
    <property type="protein sequence ID" value="AQQ14634.1"/>
    <property type="molecule type" value="Genomic_DNA"/>
</dbReference>
<reference evidence="3 4" key="1">
    <citation type="submission" date="2016-12" db="EMBL/GenBank/DDBJ databases">
        <authorList>
            <person name="Song W.-J."/>
            <person name="Kurnit D.M."/>
        </authorList>
    </citation>
    <scope>NUCLEOTIDE SEQUENCE [LARGE SCALE GENOMIC DNA]</scope>
    <source>
        <strain evidence="3 4">DSM 30827</strain>
    </source>
</reference>
<feature type="signal peptide" evidence="2">
    <location>
        <begin position="1"/>
        <end position="22"/>
    </location>
</feature>
<accession>A0A1Q2HUV9</accession>